<accession>A0A656GLG0</accession>
<gene>
    <name evidence="2" type="ORF">PSYMO_37631</name>
</gene>
<evidence type="ECO:0000313" key="2">
    <source>
        <dbReference type="EMBL" id="EGH26896.1"/>
    </source>
</evidence>
<feature type="non-terminal residue" evidence="2">
    <location>
        <position position="36"/>
    </location>
</feature>
<feature type="compositionally biased region" description="Basic and acidic residues" evidence="1">
    <location>
        <begin position="9"/>
        <end position="19"/>
    </location>
</feature>
<evidence type="ECO:0000256" key="1">
    <source>
        <dbReference type="SAM" id="MobiDB-lite"/>
    </source>
</evidence>
<dbReference type="EMBL" id="AEAG01003013">
    <property type="protein sequence ID" value="EGH26896.1"/>
    <property type="molecule type" value="Genomic_DNA"/>
</dbReference>
<reference evidence="2 3" key="1">
    <citation type="journal article" date="2011" name="PLoS Pathog.">
        <title>Dynamic evolution of pathogenicity revealed by sequencing and comparative genomics of 19 Pseudomonas syringae isolates.</title>
        <authorList>
            <person name="Baltrus D.A."/>
            <person name="Nishimura M.T."/>
            <person name="Romanchuk A."/>
            <person name="Chang J.H."/>
            <person name="Mukhtar M.S."/>
            <person name="Cherkis K."/>
            <person name="Roach J."/>
            <person name="Grant S.R."/>
            <person name="Jones C.D."/>
            <person name="Dangl J.L."/>
        </authorList>
    </citation>
    <scope>NUCLEOTIDE SEQUENCE [LARGE SCALE GENOMIC DNA]</scope>
    <source>
        <strain evidence="2 3">301020</strain>
    </source>
</reference>
<comment type="caution">
    <text evidence="2">The sequence shown here is derived from an EMBL/GenBank/DDBJ whole genome shotgun (WGS) entry which is preliminary data.</text>
</comment>
<feature type="non-terminal residue" evidence="2">
    <location>
        <position position="1"/>
    </location>
</feature>
<dbReference type="Proteomes" id="UP000003465">
    <property type="component" value="Unassembled WGS sequence"/>
</dbReference>
<name>A0A656GLG0_PSEA0</name>
<proteinExistence type="predicted"/>
<organism evidence="2 3">
    <name type="scientific">Pseudomonas amygdali pv. mori str. 301020</name>
    <dbReference type="NCBI Taxonomy" id="629261"/>
    <lineage>
        <taxon>Bacteria</taxon>
        <taxon>Pseudomonadati</taxon>
        <taxon>Pseudomonadota</taxon>
        <taxon>Gammaproteobacteria</taxon>
        <taxon>Pseudomonadales</taxon>
        <taxon>Pseudomonadaceae</taxon>
        <taxon>Pseudomonas</taxon>
        <taxon>Pseudomonas amygdali</taxon>
    </lineage>
</organism>
<dbReference type="AlphaFoldDB" id="A0A656GLG0"/>
<feature type="region of interest" description="Disordered" evidence="1">
    <location>
        <begin position="1"/>
        <end position="36"/>
    </location>
</feature>
<protein>
    <submittedName>
        <fullName evidence="2">Uncharacterized protein</fullName>
    </submittedName>
</protein>
<sequence>DVLILESTYGDRLHEDRSIRQQAPQLHMTDQPGKNA</sequence>
<evidence type="ECO:0000313" key="3">
    <source>
        <dbReference type="Proteomes" id="UP000003465"/>
    </source>
</evidence>